<dbReference type="InterPro" id="IPR014710">
    <property type="entry name" value="RmlC-like_jellyroll"/>
</dbReference>
<evidence type="ECO:0000259" key="1">
    <source>
        <dbReference type="Pfam" id="PF07883"/>
    </source>
</evidence>
<protein>
    <submittedName>
        <fullName evidence="2">Cupin domain-containing protein</fullName>
    </submittedName>
</protein>
<dbReference type="Proteomes" id="UP000632125">
    <property type="component" value="Unassembled WGS sequence"/>
</dbReference>
<name>A0A927H877_9BACL</name>
<organism evidence="2 3">
    <name type="scientific">Paenibacillus arenilitoris</name>
    <dbReference type="NCBI Taxonomy" id="2772299"/>
    <lineage>
        <taxon>Bacteria</taxon>
        <taxon>Bacillati</taxon>
        <taxon>Bacillota</taxon>
        <taxon>Bacilli</taxon>
        <taxon>Bacillales</taxon>
        <taxon>Paenibacillaceae</taxon>
        <taxon>Paenibacillus</taxon>
    </lineage>
</organism>
<dbReference type="Pfam" id="PF07883">
    <property type="entry name" value="Cupin_2"/>
    <property type="match status" value="1"/>
</dbReference>
<dbReference type="Gene3D" id="2.60.120.10">
    <property type="entry name" value="Jelly Rolls"/>
    <property type="match status" value="1"/>
</dbReference>
<evidence type="ECO:0000313" key="2">
    <source>
        <dbReference type="EMBL" id="MBD2871398.1"/>
    </source>
</evidence>
<keyword evidence="3" id="KW-1185">Reference proteome</keyword>
<evidence type="ECO:0000313" key="3">
    <source>
        <dbReference type="Proteomes" id="UP000632125"/>
    </source>
</evidence>
<dbReference type="RefSeq" id="WP_190865157.1">
    <property type="nucleotide sequence ID" value="NZ_JACXIY010000029.1"/>
</dbReference>
<dbReference type="PANTHER" id="PTHR36440">
    <property type="entry name" value="PUTATIVE (AFU_ORTHOLOGUE AFUA_8G07350)-RELATED"/>
    <property type="match status" value="1"/>
</dbReference>
<dbReference type="PANTHER" id="PTHR36440:SF1">
    <property type="entry name" value="PUTATIVE (AFU_ORTHOLOGUE AFUA_8G07350)-RELATED"/>
    <property type="match status" value="1"/>
</dbReference>
<proteinExistence type="predicted"/>
<dbReference type="InterPro" id="IPR011051">
    <property type="entry name" value="RmlC_Cupin_sf"/>
</dbReference>
<dbReference type="AlphaFoldDB" id="A0A927H877"/>
<dbReference type="EMBL" id="JACXIY010000029">
    <property type="protein sequence ID" value="MBD2871398.1"/>
    <property type="molecule type" value="Genomic_DNA"/>
</dbReference>
<reference evidence="2" key="1">
    <citation type="submission" date="2020-09" db="EMBL/GenBank/DDBJ databases">
        <title>A novel bacterium of genus Paenibacillus, isolated from South China Sea.</title>
        <authorList>
            <person name="Huang H."/>
            <person name="Mo K."/>
            <person name="Hu Y."/>
        </authorList>
    </citation>
    <scope>NUCLEOTIDE SEQUENCE</scope>
    <source>
        <strain evidence="2">IB182493</strain>
    </source>
</reference>
<gene>
    <name evidence="2" type="ORF">IDH41_22680</name>
</gene>
<accession>A0A927H877</accession>
<dbReference type="InterPro" id="IPR013096">
    <property type="entry name" value="Cupin_2"/>
</dbReference>
<dbReference type="SUPFAM" id="SSF51182">
    <property type="entry name" value="RmlC-like cupins"/>
    <property type="match status" value="1"/>
</dbReference>
<dbReference type="InterPro" id="IPR053146">
    <property type="entry name" value="QDO-like"/>
</dbReference>
<feature type="domain" description="Cupin type-2" evidence="1">
    <location>
        <begin position="35"/>
        <end position="93"/>
    </location>
</feature>
<sequence length="172" mass="19673">MSERTLVHPDGRTVTLLDSGSDAKGPYLLVEHRVVRQGAMNGPHWHPELQEKFTIKEGRMRFVIDGEETIVEQGGEATIRPRQVHRFWNVSDHLLIALHEVRPPGRHWQMFELIHKLEREGKLNEKGIPSNPLWLAAAWSTMDGYIQGPPKFVQDVFLGGLARLADRLGYRV</sequence>
<comment type="caution">
    <text evidence="2">The sequence shown here is derived from an EMBL/GenBank/DDBJ whole genome shotgun (WGS) entry which is preliminary data.</text>
</comment>